<gene>
    <name evidence="5 8" type="primary">fmt</name>
    <name evidence="8" type="ORF">COY31_02740</name>
</gene>
<dbReference type="GO" id="GO:0005829">
    <property type="term" value="C:cytosol"/>
    <property type="evidence" value="ECO:0007669"/>
    <property type="project" value="TreeGrafter"/>
</dbReference>
<evidence type="ECO:0000256" key="2">
    <source>
        <dbReference type="ARBA" id="ARBA00012261"/>
    </source>
</evidence>
<dbReference type="InterPro" id="IPR036477">
    <property type="entry name" value="Formyl_transf_N_sf"/>
</dbReference>
<dbReference type="Pfam" id="PF00551">
    <property type="entry name" value="Formyl_trans_N"/>
    <property type="match status" value="1"/>
</dbReference>
<dbReference type="HAMAP" id="MF_00182">
    <property type="entry name" value="Formyl_trans"/>
    <property type="match status" value="1"/>
</dbReference>
<feature type="domain" description="Formyl transferase N-terminal" evidence="6">
    <location>
        <begin position="1"/>
        <end position="157"/>
    </location>
</feature>
<dbReference type="Pfam" id="PF02911">
    <property type="entry name" value="Formyl_trans_C"/>
    <property type="match status" value="1"/>
</dbReference>
<comment type="caution">
    <text evidence="8">The sequence shown here is derived from an EMBL/GenBank/DDBJ whole genome shotgun (WGS) entry which is preliminary data.</text>
</comment>
<dbReference type="Proteomes" id="UP000230553">
    <property type="component" value="Unassembled WGS sequence"/>
</dbReference>
<reference evidence="9" key="1">
    <citation type="submission" date="2017-09" db="EMBL/GenBank/DDBJ databases">
        <title>Depth-based differentiation of microbial function through sediment-hosted aquifers and enrichment of novel symbionts in the deep terrestrial subsurface.</title>
        <authorList>
            <person name="Probst A.J."/>
            <person name="Ladd B."/>
            <person name="Jarett J.K."/>
            <person name="Geller-Mcgrath D.E."/>
            <person name="Sieber C.M.K."/>
            <person name="Emerson J.B."/>
            <person name="Anantharaman K."/>
            <person name="Thomas B.C."/>
            <person name="Malmstrom R."/>
            <person name="Stieglmeier M."/>
            <person name="Klingl A."/>
            <person name="Woyke T."/>
            <person name="Ryan C.M."/>
            <person name="Banfield J.F."/>
        </authorList>
    </citation>
    <scope>NUCLEOTIDE SEQUENCE [LARGE SCALE GENOMIC DNA]</scope>
</reference>
<dbReference type="InterPro" id="IPR005794">
    <property type="entry name" value="Fmt"/>
</dbReference>
<comment type="similarity">
    <text evidence="1 5">Belongs to the Fmt family.</text>
</comment>
<comment type="function">
    <text evidence="5">Attaches a formyl group to the free amino group of methionyl-tRNA(fMet). The formyl group appears to play a dual role in the initiator identity of N-formylmethionyl-tRNA by promoting its recognition by IF2 and preventing the misappropriation of this tRNA by the elongation apparatus.</text>
</comment>
<evidence type="ECO:0000256" key="4">
    <source>
        <dbReference type="ARBA" id="ARBA00022917"/>
    </source>
</evidence>
<sequence>MKYVFFGTPEFAAIILEKLIEVGFIPSAVVSNPDKPIGRKKILTPPPVKSLVMEHETWSIPVLQPEKLDKSFMFHVSNFMPDIFIVAAYSQILSRQILEIPRLGTIGVHPSLLPKYRGATPIQAAILNGDEKTGVSLFLIDEKMDNGPILSKKELEFSTRLPDGQVINYQFSDLLQKLAKLGADLLIETLPKYINGEINPLPQDESQAIYTKKIKTEDAFIKPEDLKKAQEIGGETALKTDRKIRALNPEPGTWTMRDGKRVKILEAVLIDEKLKITKIQVEGGKPQNVCGIV</sequence>
<feature type="binding site" evidence="5">
    <location>
        <begin position="111"/>
        <end position="114"/>
    </location>
    <ligand>
        <name>(6S)-5,6,7,8-tetrahydrofolate</name>
        <dbReference type="ChEBI" id="CHEBI:57453"/>
    </ligand>
</feature>
<comment type="catalytic activity">
    <reaction evidence="5">
        <text>L-methionyl-tRNA(fMet) + (6R)-10-formyltetrahydrofolate = N-formyl-L-methionyl-tRNA(fMet) + (6S)-5,6,7,8-tetrahydrofolate + H(+)</text>
        <dbReference type="Rhea" id="RHEA:24380"/>
        <dbReference type="Rhea" id="RHEA-COMP:9952"/>
        <dbReference type="Rhea" id="RHEA-COMP:9953"/>
        <dbReference type="ChEBI" id="CHEBI:15378"/>
        <dbReference type="ChEBI" id="CHEBI:57453"/>
        <dbReference type="ChEBI" id="CHEBI:78530"/>
        <dbReference type="ChEBI" id="CHEBI:78844"/>
        <dbReference type="ChEBI" id="CHEBI:195366"/>
        <dbReference type="EC" id="2.1.2.9"/>
    </reaction>
</comment>
<evidence type="ECO:0000259" key="6">
    <source>
        <dbReference type="Pfam" id="PF00551"/>
    </source>
</evidence>
<dbReference type="InterPro" id="IPR002376">
    <property type="entry name" value="Formyl_transf_N"/>
</dbReference>
<protein>
    <recommendedName>
        <fullName evidence="2 5">Methionyl-tRNA formyltransferase</fullName>
        <ecNumber evidence="2 5">2.1.2.9</ecNumber>
    </recommendedName>
</protein>
<evidence type="ECO:0000256" key="3">
    <source>
        <dbReference type="ARBA" id="ARBA00022679"/>
    </source>
</evidence>
<dbReference type="NCBIfam" id="TIGR00460">
    <property type="entry name" value="fmt"/>
    <property type="match status" value="1"/>
</dbReference>
<proteinExistence type="inferred from homology"/>
<organism evidence="8 9">
    <name type="scientific">Candidatus Wolfebacteria bacterium CG_4_10_14_0_2_um_filter_39_18</name>
    <dbReference type="NCBI Taxonomy" id="1975061"/>
    <lineage>
        <taxon>Bacteria</taxon>
        <taxon>Candidatus Wolfeibacteriota</taxon>
    </lineage>
</organism>
<dbReference type="SUPFAM" id="SSF53328">
    <property type="entry name" value="Formyltransferase"/>
    <property type="match status" value="1"/>
</dbReference>
<dbReference type="EC" id="2.1.2.9" evidence="2 5"/>
<evidence type="ECO:0000313" key="8">
    <source>
        <dbReference type="EMBL" id="PIZ44338.1"/>
    </source>
</evidence>
<evidence type="ECO:0000259" key="7">
    <source>
        <dbReference type="Pfam" id="PF02911"/>
    </source>
</evidence>
<dbReference type="GO" id="GO:0004479">
    <property type="term" value="F:methionyl-tRNA formyltransferase activity"/>
    <property type="evidence" value="ECO:0007669"/>
    <property type="project" value="UniProtKB-UniRule"/>
</dbReference>
<dbReference type="InterPro" id="IPR041711">
    <property type="entry name" value="Met-tRNA-FMT_N"/>
</dbReference>
<dbReference type="InterPro" id="IPR011034">
    <property type="entry name" value="Formyl_transferase-like_C_sf"/>
</dbReference>
<keyword evidence="4 5" id="KW-0648">Protein biosynthesis</keyword>
<dbReference type="CDD" id="cd08704">
    <property type="entry name" value="Met_tRNA_FMT_C"/>
    <property type="match status" value="1"/>
</dbReference>
<accession>A0A2M7TEW8</accession>
<dbReference type="PANTHER" id="PTHR11138:SF5">
    <property type="entry name" value="METHIONYL-TRNA FORMYLTRANSFERASE, MITOCHONDRIAL"/>
    <property type="match status" value="1"/>
</dbReference>
<evidence type="ECO:0000256" key="5">
    <source>
        <dbReference type="HAMAP-Rule" id="MF_00182"/>
    </source>
</evidence>
<evidence type="ECO:0000313" key="9">
    <source>
        <dbReference type="Proteomes" id="UP000230553"/>
    </source>
</evidence>
<feature type="domain" description="Formyl transferase C-terminal" evidence="7">
    <location>
        <begin position="236"/>
        <end position="273"/>
    </location>
</feature>
<dbReference type="AlphaFoldDB" id="A0A2M7TEW8"/>
<dbReference type="CDD" id="cd08646">
    <property type="entry name" value="FMT_core_Met-tRNA-FMT_N"/>
    <property type="match status" value="1"/>
</dbReference>
<name>A0A2M7TEW8_9BACT</name>
<dbReference type="Gene3D" id="3.40.50.12230">
    <property type="match status" value="1"/>
</dbReference>
<dbReference type="InterPro" id="IPR005793">
    <property type="entry name" value="Formyl_trans_C"/>
</dbReference>
<keyword evidence="3 5" id="KW-0808">Transferase</keyword>
<dbReference type="EMBL" id="PFNM01000053">
    <property type="protein sequence ID" value="PIZ44338.1"/>
    <property type="molecule type" value="Genomic_DNA"/>
</dbReference>
<dbReference type="PANTHER" id="PTHR11138">
    <property type="entry name" value="METHIONYL-TRNA FORMYLTRANSFERASE"/>
    <property type="match status" value="1"/>
</dbReference>
<dbReference type="InterPro" id="IPR044135">
    <property type="entry name" value="Met-tRNA-FMT_C"/>
</dbReference>
<evidence type="ECO:0000256" key="1">
    <source>
        <dbReference type="ARBA" id="ARBA00010699"/>
    </source>
</evidence>
<dbReference type="SUPFAM" id="SSF50486">
    <property type="entry name" value="FMT C-terminal domain-like"/>
    <property type="match status" value="1"/>
</dbReference>